<name>A0A2T7UXD2_9RHOB</name>
<comment type="subcellular location">
    <subcellularLocation>
        <location evidence="1 9">Cell inner membrane</location>
        <topology evidence="1 9">Multi-pass membrane protein</topology>
    </subcellularLocation>
</comment>
<evidence type="ECO:0000256" key="4">
    <source>
        <dbReference type="ARBA" id="ARBA00022519"/>
    </source>
</evidence>
<feature type="domain" description="Tripartite ATP-independent periplasmic transporters DctQ component" evidence="10">
    <location>
        <begin position="26"/>
        <end position="159"/>
    </location>
</feature>
<dbReference type="RefSeq" id="WP_107749808.1">
    <property type="nucleotide sequence ID" value="NZ_QBKF01000001.1"/>
</dbReference>
<accession>A0A2T7UXD2</accession>
<dbReference type="PANTHER" id="PTHR35011:SF10">
    <property type="entry name" value="TRAP TRANSPORTER SMALL PERMEASE PROTEIN"/>
    <property type="match status" value="1"/>
</dbReference>
<protein>
    <recommendedName>
        <fullName evidence="9">TRAP transporter small permease protein</fullName>
    </recommendedName>
</protein>
<keyword evidence="3" id="KW-1003">Cell membrane</keyword>
<comment type="caution">
    <text evidence="11">The sequence shown here is derived from an EMBL/GenBank/DDBJ whole genome shotgun (WGS) entry which is preliminary data.</text>
</comment>
<feature type="transmembrane region" description="Helical" evidence="9">
    <location>
        <begin position="94"/>
        <end position="115"/>
    </location>
</feature>
<evidence type="ECO:0000313" key="12">
    <source>
        <dbReference type="Proteomes" id="UP000244810"/>
    </source>
</evidence>
<keyword evidence="6 9" id="KW-1133">Transmembrane helix</keyword>
<keyword evidence="12" id="KW-1185">Reference proteome</keyword>
<reference evidence="11 12" key="1">
    <citation type="journal article" date="2011" name="Syst. Appl. Microbiol.">
        <title>Defluviimonas denitrificans gen. nov., sp. nov., and Pararhodobacter aggregans gen. nov., sp. nov., non-phototrophic Rhodobacteraceae from the biofilter of a marine aquaculture.</title>
        <authorList>
            <person name="Foesel B.U."/>
            <person name="Drake H.L."/>
            <person name="Schramm A."/>
        </authorList>
    </citation>
    <scope>NUCLEOTIDE SEQUENCE [LARGE SCALE GENOMIC DNA]</scope>
    <source>
        <strain evidence="11 12">D1-19</strain>
    </source>
</reference>
<keyword evidence="7 9" id="KW-0472">Membrane</keyword>
<keyword evidence="2 9" id="KW-0813">Transport</keyword>
<proteinExistence type="inferred from homology"/>
<dbReference type="InterPro" id="IPR055348">
    <property type="entry name" value="DctQ"/>
</dbReference>
<comment type="function">
    <text evidence="9">Part of the tripartite ATP-independent periplasmic (TRAP) transport system.</text>
</comment>
<feature type="transmembrane region" description="Helical" evidence="9">
    <location>
        <begin position="135"/>
        <end position="156"/>
    </location>
</feature>
<evidence type="ECO:0000256" key="9">
    <source>
        <dbReference type="RuleBase" id="RU369079"/>
    </source>
</evidence>
<evidence type="ECO:0000256" key="6">
    <source>
        <dbReference type="ARBA" id="ARBA00022989"/>
    </source>
</evidence>
<feature type="transmembrane region" description="Helical" evidence="9">
    <location>
        <begin position="44"/>
        <end position="67"/>
    </location>
</feature>
<evidence type="ECO:0000256" key="1">
    <source>
        <dbReference type="ARBA" id="ARBA00004429"/>
    </source>
</evidence>
<dbReference type="PANTHER" id="PTHR35011">
    <property type="entry name" value="2,3-DIKETO-L-GULONATE TRAP TRANSPORTER SMALL PERMEASE PROTEIN YIAM"/>
    <property type="match status" value="1"/>
</dbReference>
<comment type="similarity">
    <text evidence="8 9">Belongs to the TRAP transporter small permease family.</text>
</comment>
<dbReference type="InterPro" id="IPR007387">
    <property type="entry name" value="TRAP_DctQ"/>
</dbReference>
<comment type="subunit">
    <text evidence="9">The complex comprises the extracytoplasmic solute receptor protein and the two transmembrane proteins.</text>
</comment>
<evidence type="ECO:0000256" key="2">
    <source>
        <dbReference type="ARBA" id="ARBA00022448"/>
    </source>
</evidence>
<evidence type="ECO:0000259" key="10">
    <source>
        <dbReference type="Pfam" id="PF04290"/>
    </source>
</evidence>
<evidence type="ECO:0000256" key="3">
    <source>
        <dbReference type="ARBA" id="ARBA00022475"/>
    </source>
</evidence>
<sequence length="164" mass="18120">MNRLERIEDAALSLLALLGAIATIALMLHVAADITLRNLTNRPIPATFEVVTNYYMVALAFIPLAWVEKSGGMVQVEVLEGFMSPFVKRLSDRIVSLISMIVYGVLAYVTWQVAIRNSATGSFLMANNVRVLTWPAYWIPPLGFGLAALVTFIRLVSPLKDPRV</sequence>
<dbReference type="Pfam" id="PF04290">
    <property type="entry name" value="DctQ"/>
    <property type="match status" value="1"/>
</dbReference>
<organism evidence="11 12">
    <name type="scientific">Pararhodobacter aggregans</name>
    <dbReference type="NCBI Taxonomy" id="404875"/>
    <lineage>
        <taxon>Bacteria</taxon>
        <taxon>Pseudomonadati</taxon>
        <taxon>Pseudomonadota</taxon>
        <taxon>Alphaproteobacteria</taxon>
        <taxon>Rhodobacterales</taxon>
        <taxon>Paracoccaceae</taxon>
        <taxon>Pararhodobacter</taxon>
    </lineage>
</organism>
<dbReference type="EMBL" id="QDDR01000001">
    <property type="protein sequence ID" value="PVE49304.1"/>
    <property type="molecule type" value="Genomic_DNA"/>
</dbReference>
<keyword evidence="4 9" id="KW-0997">Cell inner membrane</keyword>
<dbReference type="Proteomes" id="UP000244810">
    <property type="component" value="Unassembled WGS sequence"/>
</dbReference>
<dbReference type="OrthoDB" id="4250245at2"/>
<dbReference type="GO" id="GO:0022857">
    <property type="term" value="F:transmembrane transporter activity"/>
    <property type="evidence" value="ECO:0007669"/>
    <property type="project" value="UniProtKB-UniRule"/>
</dbReference>
<dbReference type="GO" id="GO:0015740">
    <property type="term" value="P:C4-dicarboxylate transport"/>
    <property type="evidence" value="ECO:0007669"/>
    <property type="project" value="TreeGrafter"/>
</dbReference>
<keyword evidence="5 9" id="KW-0812">Transmembrane</keyword>
<evidence type="ECO:0000256" key="8">
    <source>
        <dbReference type="ARBA" id="ARBA00038436"/>
    </source>
</evidence>
<feature type="transmembrane region" description="Helical" evidence="9">
    <location>
        <begin position="12"/>
        <end position="32"/>
    </location>
</feature>
<dbReference type="AlphaFoldDB" id="A0A2T7UXD2"/>
<dbReference type="GO" id="GO:0005886">
    <property type="term" value="C:plasma membrane"/>
    <property type="evidence" value="ECO:0007669"/>
    <property type="project" value="UniProtKB-SubCell"/>
</dbReference>
<evidence type="ECO:0000256" key="7">
    <source>
        <dbReference type="ARBA" id="ARBA00023136"/>
    </source>
</evidence>
<gene>
    <name evidence="11" type="ORF">DDE23_02550</name>
</gene>
<evidence type="ECO:0000256" key="5">
    <source>
        <dbReference type="ARBA" id="ARBA00022692"/>
    </source>
</evidence>
<evidence type="ECO:0000313" key="11">
    <source>
        <dbReference type="EMBL" id="PVE49304.1"/>
    </source>
</evidence>